<feature type="compositionally biased region" description="Pro residues" evidence="1">
    <location>
        <begin position="107"/>
        <end position="117"/>
    </location>
</feature>
<dbReference type="RefSeq" id="WP_218037836.1">
    <property type="nucleotide sequence ID" value="NZ_BJMN01000019.1"/>
</dbReference>
<organism evidence="2 3">
    <name type="scientific">Streptomyces gardneri</name>
    <dbReference type="NCBI Taxonomy" id="66892"/>
    <lineage>
        <taxon>Bacteria</taxon>
        <taxon>Bacillati</taxon>
        <taxon>Actinomycetota</taxon>
        <taxon>Actinomycetes</taxon>
        <taxon>Kitasatosporales</taxon>
        <taxon>Streptomycetaceae</taxon>
        <taxon>Streptomyces</taxon>
    </lineage>
</organism>
<comment type="caution">
    <text evidence="2">The sequence shown here is derived from an EMBL/GenBank/DDBJ whole genome shotgun (WGS) entry which is preliminary data.</text>
</comment>
<feature type="region of interest" description="Disordered" evidence="1">
    <location>
        <begin position="105"/>
        <end position="124"/>
    </location>
</feature>
<proteinExistence type="predicted"/>
<keyword evidence="3" id="KW-1185">Reference proteome</keyword>
<evidence type="ECO:0000313" key="2">
    <source>
        <dbReference type="EMBL" id="GEB57471.1"/>
    </source>
</evidence>
<gene>
    <name evidence="2" type="ORF">SGA01_30760</name>
</gene>
<dbReference type="InterPro" id="IPR000394">
    <property type="entry name" value="RNA_pol_sigma_54"/>
</dbReference>
<evidence type="ECO:0008006" key="4">
    <source>
        <dbReference type="Google" id="ProtNLM"/>
    </source>
</evidence>
<accession>A0A4Y3RI30</accession>
<evidence type="ECO:0000256" key="1">
    <source>
        <dbReference type="SAM" id="MobiDB-lite"/>
    </source>
</evidence>
<protein>
    <recommendedName>
        <fullName evidence="4">RNA polymerase sigma factor 54 core-binding domain-containing protein</fullName>
    </recommendedName>
</protein>
<dbReference type="GO" id="GO:0016987">
    <property type="term" value="F:sigma factor activity"/>
    <property type="evidence" value="ECO:0007669"/>
    <property type="project" value="InterPro"/>
</dbReference>
<dbReference type="EMBL" id="BJMN01000019">
    <property type="protein sequence ID" value="GEB57471.1"/>
    <property type="molecule type" value="Genomic_DNA"/>
</dbReference>
<dbReference type="Proteomes" id="UP000315226">
    <property type="component" value="Unassembled WGS sequence"/>
</dbReference>
<dbReference type="AlphaFoldDB" id="A0A4Y3RI30"/>
<evidence type="ECO:0000313" key="3">
    <source>
        <dbReference type="Proteomes" id="UP000315226"/>
    </source>
</evidence>
<name>A0A4Y3RI30_9ACTN</name>
<dbReference type="GO" id="GO:0001216">
    <property type="term" value="F:DNA-binding transcription activator activity"/>
    <property type="evidence" value="ECO:0007669"/>
    <property type="project" value="InterPro"/>
</dbReference>
<reference evidence="2 3" key="1">
    <citation type="submission" date="2019-06" db="EMBL/GenBank/DDBJ databases">
        <title>Whole genome shotgun sequence of Streptomyces gardneri NBRC 12865.</title>
        <authorList>
            <person name="Hosoyama A."/>
            <person name="Uohara A."/>
            <person name="Ohji S."/>
            <person name="Ichikawa N."/>
        </authorList>
    </citation>
    <scope>NUCLEOTIDE SEQUENCE [LARGE SCALE GENOMIC DNA]</scope>
    <source>
        <strain evidence="2 3">NBRC 12865</strain>
    </source>
</reference>
<sequence length="124" mass="12329">MTAGMEFAPTPAMALHTSPALVAFASLLQLPALDLEARVTQELTENPALEEDPAPVSCPLCGAPAAGSATGSFPCPCPCLAGGARSGTAPAPGPYRILAALRAAAPAGPPGAPPGVPRPVRLRR</sequence>
<dbReference type="Pfam" id="PF00309">
    <property type="entry name" value="Sigma54_AID"/>
    <property type="match status" value="1"/>
</dbReference>